<sequence length="509" mass="57489">MLTKPGRTKSGSLSIPSRSKILAPQQQKKPQIPPVDQSPSQIDLDADKQPISDLPMPPFQVVSFRHGQAGDLIPLPSLSTAPNGEIPQLTYQKVKQCMRICDFSDPNTDVVSKETKRVTLNELIDVYSNSKIIPRLTRECHASVIEMFATNVFRPMPNIPRAVLMSDDITFEDSAWPHLNLIYILFLKFLEANIDQRILQYQLSPKFISQLFAVLEFPDERESSQAKAVIAAIFNKVPPQRPLLRFITTSILSGVPEGVSFNATGHLLELYYLFNSQTLPPLAPAQIQSFERVILPLHLLSGLKAYHGQLVRCVLLMVRKDARLCPTLLKFLVTHWPLTLDQKSELFIDEVGQVIEEMLPADLRTVMGSLLECITFAAESPSMTLAEKALNFLKNERIKNAITENPNELMSMIFPTLFRVAREHWHKNVQLIALQVMNILMELDPVAFKASANEFKQKTMVEGTKKEKKKILWQKVASKAIKNDNTIDEASVQADMVAYFGYSDYNDNT</sequence>
<accession>A2DER4</accession>
<dbReference type="InParanoid" id="A2DER4"/>
<dbReference type="FunFam" id="1.25.10.10:FF:000331">
    <property type="entry name" value="Phosphoprotein phosphatase, putative"/>
    <property type="match status" value="1"/>
</dbReference>
<proteinExistence type="predicted"/>
<dbReference type="VEuPathDB" id="TrichDB:TVAGG3_0576960"/>
<keyword evidence="3" id="KW-1185">Reference proteome</keyword>
<dbReference type="KEGG" id="tva:5466739"/>
<dbReference type="Pfam" id="PF01603">
    <property type="entry name" value="B56"/>
    <property type="match status" value="1"/>
</dbReference>
<dbReference type="SMR" id="A2DER4"/>
<evidence type="ECO:0000256" key="1">
    <source>
        <dbReference type="SAM" id="MobiDB-lite"/>
    </source>
</evidence>
<dbReference type="eggNOG" id="KOG2085">
    <property type="taxonomic scope" value="Eukaryota"/>
</dbReference>
<dbReference type="OrthoDB" id="10264446at2759"/>
<name>A2DER4_TRIV3</name>
<feature type="region of interest" description="Disordered" evidence="1">
    <location>
        <begin position="1"/>
        <end position="50"/>
    </location>
</feature>
<dbReference type="AlphaFoldDB" id="A2DER4"/>
<dbReference type="RefSeq" id="XP_001582177.1">
    <property type="nucleotide sequence ID" value="XM_001582127.1"/>
</dbReference>
<organism evidence="2 3">
    <name type="scientific">Trichomonas vaginalis (strain ATCC PRA-98 / G3)</name>
    <dbReference type="NCBI Taxonomy" id="412133"/>
    <lineage>
        <taxon>Eukaryota</taxon>
        <taxon>Metamonada</taxon>
        <taxon>Parabasalia</taxon>
        <taxon>Trichomonadida</taxon>
        <taxon>Trichomonadidae</taxon>
        <taxon>Trichomonas</taxon>
    </lineage>
</organism>
<protein>
    <submittedName>
        <fullName evidence="2">Phosphoprotein phosphatase, putative</fullName>
    </submittedName>
</protein>
<evidence type="ECO:0000313" key="3">
    <source>
        <dbReference type="Proteomes" id="UP000001542"/>
    </source>
</evidence>
<dbReference type="EMBL" id="DS113192">
    <property type="protein sequence ID" value="EAY21191.1"/>
    <property type="molecule type" value="Genomic_DNA"/>
</dbReference>
<evidence type="ECO:0000313" key="2">
    <source>
        <dbReference type="EMBL" id="EAY21191.1"/>
    </source>
</evidence>
<dbReference type="InterPro" id="IPR002554">
    <property type="entry name" value="PP2A_B56"/>
</dbReference>
<dbReference type="InterPro" id="IPR011989">
    <property type="entry name" value="ARM-like"/>
</dbReference>
<dbReference type="Proteomes" id="UP000001542">
    <property type="component" value="Unassembled WGS sequence"/>
</dbReference>
<dbReference type="VEuPathDB" id="TrichDB:TVAG_283600"/>
<dbReference type="Gene3D" id="1.25.10.10">
    <property type="entry name" value="Leucine-rich Repeat Variant"/>
    <property type="match status" value="1"/>
</dbReference>
<dbReference type="GO" id="GO:0072542">
    <property type="term" value="F:protein phosphatase activator activity"/>
    <property type="evidence" value="ECO:0000318"/>
    <property type="project" value="GO_Central"/>
</dbReference>
<dbReference type="OMA" id="NHASRPV"/>
<dbReference type="GO" id="GO:0051177">
    <property type="term" value="P:meiotic sister chromatid cohesion"/>
    <property type="evidence" value="ECO:0000318"/>
    <property type="project" value="GO_Central"/>
</dbReference>
<dbReference type="STRING" id="5722.A2DER4"/>
<dbReference type="PANTHER" id="PTHR10257:SF3">
    <property type="entry name" value="SERINE_THREONINE-PROTEIN PHOSPHATASE 2A 56 KDA REGULATORY SUBUNIT GAMMA ISOFORM"/>
    <property type="match status" value="1"/>
</dbReference>
<dbReference type="GO" id="GO:0007165">
    <property type="term" value="P:signal transduction"/>
    <property type="evidence" value="ECO:0007669"/>
    <property type="project" value="InterPro"/>
</dbReference>
<dbReference type="GO" id="GO:0000159">
    <property type="term" value="C:protein phosphatase type 2A complex"/>
    <property type="evidence" value="ECO:0007669"/>
    <property type="project" value="InterPro"/>
</dbReference>
<reference evidence="2" key="1">
    <citation type="submission" date="2006-10" db="EMBL/GenBank/DDBJ databases">
        <authorList>
            <person name="Amadeo P."/>
            <person name="Zhao Q."/>
            <person name="Wortman J."/>
            <person name="Fraser-Liggett C."/>
            <person name="Carlton J."/>
        </authorList>
    </citation>
    <scope>NUCLEOTIDE SEQUENCE</scope>
    <source>
        <strain evidence="2">G3</strain>
    </source>
</reference>
<gene>
    <name evidence="2" type="ORF">TVAG_283600</name>
</gene>
<dbReference type="PANTHER" id="PTHR10257">
    <property type="entry name" value="SERINE/THREONINE PROTEIN PHOSPHATASE 2A PP2A REGULATORY SUBUNIT B"/>
    <property type="match status" value="1"/>
</dbReference>
<dbReference type="SUPFAM" id="SSF48371">
    <property type="entry name" value="ARM repeat"/>
    <property type="match status" value="1"/>
</dbReference>
<reference evidence="2" key="2">
    <citation type="journal article" date="2007" name="Science">
        <title>Draft genome sequence of the sexually transmitted pathogen Trichomonas vaginalis.</title>
        <authorList>
            <person name="Carlton J.M."/>
            <person name="Hirt R.P."/>
            <person name="Silva J.C."/>
            <person name="Delcher A.L."/>
            <person name="Schatz M."/>
            <person name="Zhao Q."/>
            <person name="Wortman J.R."/>
            <person name="Bidwell S.L."/>
            <person name="Alsmark U.C.M."/>
            <person name="Besteiro S."/>
            <person name="Sicheritz-Ponten T."/>
            <person name="Noel C.J."/>
            <person name="Dacks J.B."/>
            <person name="Foster P.G."/>
            <person name="Simillion C."/>
            <person name="Van de Peer Y."/>
            <person name="Miranda-Saavedra D."/>
            <person name="Barton G.J."/>
            <person name="Westrop G.D."/>
            <person name="Mueller S."/>
            <person name="Dessi D."/>
            <person name="Fiori P.L."/>
            <person name="Ren Q."/>
            <person name="Paulsen I."/>
            <person name="Zhang H."/>
            <person name="Bastida-Corcuera F.D."/>
            <person name="Simoes-Barbosa A."/>
            <person name="Brown M.T."/>
            <person name="Hayes R.D."/>
            <person name="Mukherjee M."/>
            <person name="Okumura C.Y."/>
            <person name="Schneider R."/>
            <person name="Smith A.J."/>
            <person name="Vanacova S."/>
            <person name="Villalvazo M."/>
            <person name="Haas B.J."/>
            <person name="Pertea M."/>
            <person name="Feldblyum T.V."/>
            <person name="Utterback T.R."/>
            <person name="Shu C.L."/>
            <person name="Osoegawa K."/>
            <person name="de Jong P.J."/>
            <person name="Hrdy I."/>
            <person name="Horvathova L."/>
            <person name="Zubacova Z."/>
            <person name="Dolezal P."/>
            <person name="Malik S.B."/>
            <person name="Logsdon J.M. Jr."/>
            <person name="Henze K."/>
            <person name="Gupta A."/>
            <person name="Wang C.C."/>
            <person name="Dunne R.L."/>
            <person name="Upcroft J.A."/>
            <person name="Upcroft P."/>
            <person name="White O."/>
            <person name="Salzberg S.L."/>
            <person name="Tang P."/>
            <person name="Chiu C.-H."/>
            <person name="Lee Y.-S."/>
            <person name="Embley T.M."/>
            <person name="Coombs G.H."/>
            <person name="Mottram J.C."/>
            <person name="Tachezy J."/>
            <person name="Fraser-Liggett C.M."/>
            <person name="Johnson P.J."/>
        </authorList>
    </citation>
    <scope>NUCLEOTIDE SEQUENCE [LARGE SCALE GENOMIC DNA]</scope>
    <source>
        <strain evidence="2">G3</strain>
    </source>
</reference>
<dbReference type="InterPro" id="IPR016024">
    <property type="entry name" value="ARM-type_fold"/>
</dbReference>